<dbReference type="Gene3D" id="3.40.390.10">
    <property type="entry name" value="Collagenase (Catalytic Domain)"/>
    <property type="match status" value="1"/>
</dbReference>
<feature type="domain" description="Peptidase M10 metallopeptidase" evidence="5">
    <location>
        <begin position="59"/>
        <end position="205"/>
    </location>
</feature>
<keyword evidence="3" id="KW-0378">Hydrolase</keyword>
<accession>A0A0F9BS47</accession>
<evidence type="ECO:0000256" key="1">
    <source>
        <dbReference type="ARBA" id="ARBA00022670"/>
    </source>
</evidence>
<evidence type="ECO:0000256" key="2">
    <source>
        <dbReference type="ARBA" id="ARBA00022723"/>
    </source>
</evidence>
<proteinExistence type="predicted"/>
<evidence type="ECO:0000256" key="3">
    <source>
        <dbReference type="ARBA" id="ARBA00022801"/>
    </source>
</evidence>
<keyword evidence="4" id="KW-0862">Zinc</keyword>
<name>A0A0F9BS47_9ZZZZ</name>
<dbReference type="GO" id="GO:0006508">
    <property type="term" value="P:proteolysis"/>
    <property type="evidence" value="ECO:0007669"/>
    <property type="project" value="UniProtKB-KW"/>
</dbReference>
<keyword evidence="1" id="KW-0645">Protease</keyword>
<comment type="caution">
    <text evidence="6">The sequence shown here is derived from an EMBL/GenBank/DDBJ whole genome shotgun (WGS) entry which is preliminary data.</text>
</comment>
<protein>
    <recommendedName>
        <fullName evidence="5">Peptidase M10 metallopeptidase domain-containing protein</fullName>
    </recommendedName>
</protein>
<dbReference type="EMBL" id="LAZR01050505">
    <property type="protein sequence ID" value="KKK87206.1"/>
    <property type="molecule type" value="Genomic_DNA"/>
</dbReference>
<gene>
    <name evidence="6" type="ORF">LCGC14_2755560</name>
</gene>
<dbReference type="InterPro" id="IPR001818">
    <property type="entry name" value="Pept_M10_metallopeptidase"/>
</dbReference>
<dbReference type="AlphaFoldDB" id="A0A0F9BS47"/>
<keyword evidence="2" id="KW-0479">Metal-binding</keyword>
<organism evidence="6">
    <name type="scientific">marine sediment metagenome</name>
    <dbReference type="NCBI Taxonomy" id="412755"/>
    <lineage>
        <taxon>unclassified sequences</taxon>
        <taxon>metagenomes</taxon>
        <taxon>ecological metagenomes</taxon>
    </lineage>
</organism>
<dbReference type="GO" id="GO:0031012">
    <property type="term" value="C:extracellular matrix"/>
    <property type="evidence" value="ECO:0007669"/>
    <property type="project" value="InterPro"/>
</dbReference>
<dbReference type="GO" id="GO:0008270">
    <property type="term" value="F:zinc ion binding"/>
    <property type="evidence" value="ECO:0007669"/>
    <property type="project" value="InterPro"/>
</dbReference>
<evidence type="ECO:0000259" key="5">
    <source>
        <dbReference type="Pfam" id="PF00413"/>
    </source>
</evidence>
<dbReference type="SUPFAM" id="SSF55486">
    <property type="entry name" value="Metalloproteases ('zincins'), catalytic domain"/>
    <property type="match status" value="1"/>
</dbReference>
<dbReference type="GO" id="GO:0004222">
    <property type="term" value="F:metalloendopeptidase activity"/>
    <property type="evidence" value="ECO:0007669"/>
    <property type="project" value="InterPro"/>
</dbReference>
<evidence type="ECO:0000256" key="4">
    <source>
        <dbReference type="ARBA" id="ARBA00022833"/>
    </source>
</evidence>
<dbReference type="InterPro" id="IPR024079">
    <property type="entry name" value="MetalloPept_cat_dom_sf"/>
</dbReference>
<evidence type="ECO:0000313" key="6">
    <source>
        <dbReference type="EMBL" id="KKK87206.1"/>
    </source>
</evidence>
<reference evidence="6" key="1">
    <citation type="journal article" date="2015" name="Nature">
        <title>Complex archaea that bridge the gap between prokaryotes and eukaryotes.</title>
        <authorList>
            <person name="Spang A."/>
            <person name="Saw J.H."/>
            <person name="Jorgensen S.L."/>
            <person name="Zaremba-Niedzwiedzka K."/>
            <person name="Martijn J."/>
            <person name="Lind A.E."/>
            <person name="van Eijk R."/>
            <person name="Schleper C."/>
            <person name="Guy L."/>
            <person name="Ettema T.J."/>
        </authorList>
    </citation>
    <scope>NUCLEOTIDE SEQUENCE</scope>
</reference>
<dbReference type="Pfam" id="PF00413">
    <property type="entry name" value="Peptidase_M10"/>
    <property type="match status" value="1"/>
</dbReference>
<sequence length="250" mass="29173">MTEPLICKMIYNENEKCFHFESTGAGVGKLSLEDQIEEDKKYGKMVPRNGKYFTVRAMDWNNKWITSRQINRGITLAFHQAEIEIPIDVRLAEFDEEPDFKVFFRATADDPILSRNTVMYHYFPIKDVNHPLRGVCVVNTDFNFTIHGNNVSMFEIDQEHYTEDTKITAPTYDFDSIYTHEAPGHGLGLPHSSHDGKVMSPSVGTMAEFMAEEIPHETIPRLRAKYGTRSMLSRHRLRWRNWYRVRADKY</sequence>